<dbReference type="GO" id="GO:0016740">
    <property type="term" value="F:transferase activity"/>
    <property type="evidence" value="ECO:0007669"/>
    <property type="project" value="UniProtKB-KW"/>
</dbReference>
<dbReference type="InterPro" id="IPR029044">
    <property type="entry name" value="Nucleotide-diphossugar_trans"/>
</dbReference>
<dbReference type="STRING" id="314344.AL013_00630"/>
<dbReference type="AlphaFoldDB" id="Q0EXY5"/>
<proteinExistence type="predicted"/>
<dbReference type="InParanoid" id="Q0EXY5"/>
<evidence type="ECO:0000313" key="3">
    <source>
        <dbReference type="Proteomes" id="UP000005297"/>
    </source>
</evidence>
<dbReference type="CDD" id="cd06433">
    <property type="entry name" value="GT_2_WfgS_like"/>
    <property type="match status" value="1"/>
</dbReference>
<dbReference type="PANTHER" id="PTHR43685:SF2">
    <property type="entry name" value="GLYCOSYLTRANSFERASE 2-LIKE DOMAIN-CONTAINING PROTEIN"/>
    <property type="match status" value="1"/>
</dbReference>
<dbReference type="EMBL" id="AATS01000012">
    <property type="protein sequence ID" value="EAU54067.1"/>
    <property type="molecule type" value="Genomic_DNA"/>
</dbReference>
<name>Q0EXY5_9PROT</name>
<evidence type="ECO:0000313" key="2">
    <source>
        <dbReference type="EMBL" id="EAU54067.1"/>
    </source>
</evidence>
<dbReference type="InterPro" id="IPR050834">
    <property type="entry name" value="Glycosyltransf_2"/>
</dbReference>
<dbReference type="HOGENOM" id="CLU_025996_21_1_0"/>
<dbReference type="Gene3D" id="3.90.550.10">
    <property type="entry name" value="Spore Coat Polysaccharide Biosynthesis Protein SpsA, Chain A"/>
    <property type="match status" value="1"/>
</dbReference>
<dbReference type="InterPro" id="IPR001173">
    <property type="entry name" value="Glyco_trans_2-like"/>
</dbReference>
<dbReference type="eggNOG" id="COG1216">
    <property type="taxonomic scope" value="Bacteria"/>
</dbReference>
<comment type="caution">
    <text evidence="2">The sequence shown here is derived from an EMBL/GenBank/DDBJ whole genome shotgun (WGS) entry which is preliminary data.</text>
</comment>
<protein>
    <submittedName>
        <fullName evidence="2">Glycosyl transferase, family 2</fullName>
    </submittedName>
</protein>
<accession>Q0EXY5</accession>
<dbReference type="Proteomes" id="UP000005297">
    <property type="component" value="Unassembled WGS sequence"/>
</dbReference>
<dbReference type="SUPFAM" id="SSF53448">
    <property type="entry name" value="Nucleotide-diphospho-sugar transferases"/>
    <property type="match status" value="1"/>
</dbReference>
<evidence type="ECO:0000259" key="1">
    <source>
        <dbReference type="Pfam" id="PF00535"/>
    </source>
</evidence>
<sequence>MAQTGVDIELIIVNGASDDGTSELLESRRGDFSVYLNEPDNGIYDALNKGVSRASGDVVGFLHADDVYASTQVLARIAAAFADPSVDAVYGDLTYIGRNSEKVIRYWQAGDFSERQLMHGWMPPHPTFYVRREVYERFGTFDTSFRIAADYDCMLRFLGQAKIKCAYIPDVLVKMRVGGASNRSLSNIIRKTAEDYRALKGNGVGGVKALLWKNLSKLPQFIKRDGA</sequence>
<reference evidence="2 3" key="1">
    <citation type="submission" date="2006-09" db="EMBL/GenBank/DDBJ databases">
        <authorList>
            <person name="Emerson D."/>
            <person name="Ferriera S."/>
            <person name="Johnson J."/>
            <person name="Kravitz S."/>
            <person name="Halpern A."/>
            <person name="Remington K."/>
            <person name="Beeson K."/>
            <person name="Tran B."/>
            <person name="Rogers Y.-H."/>
            <person name="Friedman R."/>
            <person name="Venter J.C."/>
        </authorList>
    </citation>
    <scope>NUCLEOTIDE SEQUENCE [LARGE SCALE GENOMIC DNA]</scope>
    <source>
        <strain evidence="2 3">PV-1</strain>
    </source>
</reference>
<dbReference type="PANTHER" id="PTHR43685">
    <property type="entry name" value="GLYCOSYLTRANSFERASE"/>
    <property type="match status" value="1"/>
</dbReference>
<keyword evidence="2" id="KW-0808">Transferase</keyword>
<dbReference type="Pfam" id="PF00535">
    <property type="entry name" value="Glycos_transf_2"/>
    <property type="match status" value="1"/>
</dbReference>
<organism evidence="2 3">
    <name type="scientific">Mariprofundus ferrooxydans PV-1</name>
    <dbReference type="NCBI Taxonomy" id="314345"/>
    <lineage>
        <taxon>Bacteria</taxon>
        <taxon>Pseudomonadati</taxon>
        <taxon>Pseudomonadota</taxon>
        <taxon>Candidatius Mariprofundia</taxon>
        <taxon>Mariprofundales</taxon>
        <taxon>Mariprofundaceae</taxon>
        <taxon>Mariprofundus</taxon>
    </lineage>
</organism>
<keyword evidence="3" id="KW-1185">Reference proteome</keyword>
<gene>
    <name evidence="2" type="ORF">SPV1_00517</name>
</gene>
<feature type="domain" description="Glycosyltransferase 2-like" evidence="1">
    <location>
        <begin position="2"/>
        <end position="121"/>
    </location>
</feature>